<reference evidence="13 14" key="1">
    <citation type="submission" date="2016-07" db="EMBL/GenBank/DDBJ databases">
        <title>Pervasive Adenine N6-methylation of Active Genes in Fungi.</title>
        <authorList>
            <consortium name="DOE Joint Genome Institute"/>
            <person name="Mondo S.J."/>
            <person name="Dannebaum R.O."/>
            <person name="Kuo R.C."/>
            <person name="Labutti K."/>
            <person name="Haridas S."/>
            <person name="Kuo A."/>
            <person name="Salamov A."/>
            <person name="Ahrendt S.R."/>
            <person name="Lipzen A."/>
            <person name="Sullivan W."/>
            <person name="Andreopoulos W.B."/>
            <person name="Clum A."/>
            <person name="Lindquist E."/>
            <person name="Daum C."/>
            <person name="Ramamoorthy G.K."/>
            <person name="Gryganskyi A."/>
            <person name="Culley D."/>
            <person name="Magnuson J.K."/>
            <person name="James T.Y."/>
            <person name="O'Malley M.A."/>
            <person name="Stajich J.E."/>
            <person name="Spatafora J.W."/>
            <person name="Visel A."/>
            <person name="Grigoriev I.V."/>
        </authorList>
    </citation>
    <scope>NUCLEOTIDE SEQUENCE [LARGE SCALE GENOMIC DNA]</scope>
    <source>
        <strain evidence="13 14">12-1054</strain>
    </source>
</reference>
<evidence type="ECO:0000256" key="8">
    <source>
        <dbReference type="ARBA" id="ARBA00023136"/>
    </source>
</evidence>
<feature type="transmembrane region" description="Helical" evidence="12">
    <location>
        <begin position="366"/>
        <end position="399"/>
    </location>
</feature>
<sequence>MKDVLIFWISFFVLLGLATIGFVHVLYALSDRHEKSILTVVTVFLGLTVCASAILLPSLDVALAGLGNISSLGLPNEGINMGRVQWWVSFAYVLTYALMAFVLCVAVPFSYVFFEEWDDESSTRTQAATAFKYTAILVTTVAILFGIGILVPNAKRVKGPKDGADWDYFGRLLSVARPVRALLFVLGLMILLGTIALIYYGGTGLATLPVNLLKPSAEQLEASGNPEDAQVNLDLNRQQQRAIEVRAEQESSADTSLRTRMSRADRMQLDSLQRRERALVRTLNLQREGSSLRKVFSNKVGRPLQVFVGMVGLILSGGFVTILLLALMRALIASNACGPRCGVLRQLPASLFFNPWETLLQSTPSYVAFIFSSLLALYLLMTLLNGVASLGIRFVWVSLFPVQASGTVPQALLLMVVIAMAGVIGLQWPLLNFVQPGYATFGGQTFCNATTAAQCEQDSSLVLPCVQAISAPVNNLTMLQHDFSKVACHRSIVSQVVGALLANYPWFGILLFWAQYGLVAIFLVALVTAFVKRPSLAEPTDEEAVDEETALLR</sequence>
<dbReference type="AlphaFoldDB" id="A0A1Y2FY09"/>
<keyword evidence="5" id="KW-0846">Cobalamin</keyword>
<gene>
    <name evidence="13" type="ORF">BCR37DRAFT_184</name>
</gene>
<feature type="transmembrane region" description="Helical" evidence="12">
    <location>
        <begin position="6"/>
        <end position="29"/>
    </location>
</feature>
<evidence type="ECO:0000256" key="10">
    <source>
        <dbReference type="ARBA" id="ARBA00023285"/>
    </source>
</evidence>
<evidence type="ECO:0000256" key="1">
    <source>
        <dbReference type="ARBA" id="ARBA00004155"/>
    </source>
</evidence>
<keyword evidence="8 12" id="KW-0472">Membrane</keyword>
<dbReference type="GO" id="GO:0072665">
    <property type="term" value="P:protein localization to vacuole"/>
    <property type="evidence" value="ECO:0007669"/>
    <property type="project" value="TreeGrafter"/>
</dbReference>
<keyword evidence="10" id="KW-0170">Cobalt</keyword>
<keyword evidence="7 12" id="KW-1133">Transmembrane helix</keyword>
<keyword evidence="9" id="KW-0458">Lysosome</keyword>
<dbReference type="GO" id="GO:0031419">
    <property type="term" value="F:cobalamin binding"/>
    <property type="evidence" value="ECO:0007669"/>
    <property type="project" value="UniProtKB-KW"/>
</dbReference>
<keyword evidence="4" id="KW-0813">Transport</keyword>
<dbReference type="PANTHER" id="PTHR16130">
    <property type="entry name" value="LYSOSOMAL COBALAMIN TRANSPORTER-RELATED"/>
    <property type="match status" value="1"/>
</dbReference>
<evidence type="ECO:0000256" key="5">
    <source>
        <dbReference type="ARBA" id="ARBA00022628"/>
    </source>
</evidence>
<evidence type="ECO:0000256" key="11">
    <source>
        <dbReference type="ARBA" id="ARBA00025515"/>
    </source>
</evidence>
<evidence type="ECO:0000256" key="2">
    <source>
        <dbReference type="ARBA" id="ARBA00009901"/>
    </source>
</evidence>
<evidence type="ECO:0000256" key="3">
    <source>
        <dbReference type="ARBA" id="ARBA00017088"/>
    </source>
</evidence>
<feature type="transmembrane region" description="Helical" evidence="12">
    <location>
        <begin position="36"/>
        <end position="56"/>
    </location>
</feature>
<name>A0A1Y2FY09_PROLT</name>
<organism evidence="13 14">
    <name type="scientific">Protomyces lactucae-debilis</name>
    <dbReference type="NCBI Taxonomy" id="2754530"/>
    <lineage>
        <taxon>Eukaryota</taxon>
        <taxon>Fungi</taxon>
        <taxon>Dikarya</taxon>
        <taxon>Ascomycota</taxon>
        <taxon>Taphrinomycotina</taxon>
        <taxon>Taphrinomycetes</taxon>
        <taxon>Taphrinales</taxon>
        <taxon>Protomycetaceae</taxon>
        <taxon>Protomyces</taxon>
    </lineage>
</organism>
<feature type="transmembrane region" description="Helical" evidence="12">
    <location>
        <begin position="133"/>
        <end position="151"/>
    </location>
</feature>
<feature type="transmembrane region" description="Helical" evidence="12">
    <location>
        <begin position="411"/>
        <end position="431"/>
    </location>
</feature>
<feature type="transmembrane region" description="Helical" evidence="12">
    <location>
        <begin position="506"/>
        <end position="531"/>
    </location>
</feature>
<accession>A0A1Y2FY09</accession>
<dbReference type="Proteomes" id="UP000193685">
    <property type="component" value="Unassembled WGS sequence"/>
</dbReference>
<evidence type="ECO:0000256" key="9">
    <source>
        <dbReference type="ARBA" id="ARBA00023228"/>
    </source>
</evidence>
<dbReference type="RefSeq" id="XP_040728050.1">
    <property type="nucleotide sequence ID" value="XM_040866298.1"/>
</dbReference>
<dbReference type="EMBL" id="MCFI01000001">
    <property type="protein sequence ID" value="ORY87555.1"/>
    <property type="molecule type" value="Genomic_DNA"/>
</dbReference>
<protein>
    <recommendedName>
        <fullName evidence="3">Probable lysosomal cobalamin transporter</fullName>
    </recommendedName>
</protein>
<dbReference type="GO" id="GO:0005774">
    <property type="term" value="C:vacuolar membrane"/>
    <property type="evidence" value="ECO:0007669"/>
    <property type="project" value="TreeGrafter"/>
</dbReference>
<evidence type="ECO:0000256" key="4">
    <source>
        <dbReference type="ARBA" id="ARBA00022448"/>
    </source>
</evidence>
<dbReference type="InterPro" id="IPR006876">
    <property type="entry name" value="LMBR1-like_membr_prot"/>
</dbReference>
<dbReference type="OMA" id="FWAQFVF"/>
<feature type="transmembrane region" description="Helical" evidence="12">
    <location>
        <begin position="306"/>
        <end position="328"/>
    </location>
</feature>
<dbReference type="OrthoDB" id="73273at2759"/>
<evidence type="ECO:0000256" key="12">
    <source>
        <dbReference type="SAM" id="Phobius"/>
    </source>
</evidence>
<evidence type="ECO:0000256" key="7">
    <source>
        <dbReference type="ARBA" id="ARBA00022989"/>
    </source>
</evidence>
<dbReference type="PANTHER" id="PTHR16130:SF2">
    <property type="entry name" value="LYSOSOMAL COBALAMIN TRANSPORT ESCORT PROTEIN LMBD1"/>
    <property type="match status" value="1"/>
</dbReference>
<evidence type="ECO:0000313" key="13">
    <source>
        <dbReference type="EMBL" id="ORY87555.1"/>
    </source>
</evidence>
<evidence type="ECO:0000313" key="14">
    <source>
        <dbReference type="Proteomes" id="UP000193685"/>
    </source>
</evidence>
<feature type="transmembrane region" description="Helical" evidence="12">
    <location>
        <begin position="90"/>
        <end position="113"/>
    </location>
</feature>
<comment type="function">
    <text evidence="11">Probable lysosomal cobalamin transporter. Required to export cobalamin from lysosomes allowing its conversion to cofactors.</text>
</comment>
<proteinExistence type="inferred from homology"/>
<dbReference type="GeneID" id="63782897"/>
<feature type="transmembrane region" description="Helical" evidence="12">
    <location>
        <begin position="181"/>
        <end position="200"/>
    </location>
</feature>
<dbReference type="Pfam" id="PF04791">
    <property type="entry name" value="LMBR1"/>
    <property type="match status" value="1"/>
</dbReference>
<comment type="similarity">
    <text evidence="2">Belongs to the LIMR family. LMBRD1 subfamily.</text>
</comment>
<evidence type="ECO:0000256" key="6">
    <source>
        <dbReference type="ARBA" id="ARBA00022692"/>
    </source>
</evidence>
<dbReference type="InterPro" id="IPR050854">
    <property type="entry name" value="LMBD1_LysCbl_Transport"/>
</dbReference>
<comment type="caution">
    <text evidence="13">The sequence shown here is derived from an EMBL/GenBank/DDBJ whole genome shotgun (WGS) entry which is preliminary data.</text>
</comment>
<keyword evidence="14" id="KW-1185">Reference proteome</keyword>
<keyword evidence="6 12" id="KW-0812">Transmembrane</keyword>
<comment type="subcellular location">
    <subcellularLocation>
        <location evidence="1">Lysosome membrane</location>
        <topology evidence="1">Multi-pass membrane protein</topology>
    </subcellularLocation>
</comment>